<reference evidence="2 3" key="1">
    <citation type="submission" date="2019-03" db="EMBL/GenBank/DDBJ databases">
        <title>Genomic Encyclopedia of Archaeal and Bacterial Type Strains, Phase II (KMG-II): from individual species to whole genera.</title>
        <authorList>
            <person name="Goeker M."/>
        </authorList>
    </citation>
    <scope>NUCLEOTIDE SEQUENCE [LARGE SCALE GENOMIC DNA]</scope>
    <source>
        <strain evidence="2 3">DSM 25233</strain>
    </source>
</reference>
<evidence type="ECO:0000256" key="1">
    <source>
        <dbReference type="SAM" id="Phobius"/>
    </source>
</evidence>
<feature type="transmembrane region" description="Helical" evidence="1">
    <location>
        <begin position="22"/>
        <end position="41"/>
    </location>
</feature>
<feature type="transmembrane region" description="Helical" evidence="1">
    <location>
        <begin position="190"/>
        <end position="213"/>
    </location>
</feature>
<sequence length="214" mass="23897">MLNKKDNGETVVVSVASERAEAIGGVLIALFAALMAISQMVNGELEEEMMIAHNNVVSYSSWYQSKSIKESLKESELDYLGALIESGIVTEENKPVIEQKMTDVREKIVKYESEKIEILLGSEKVGKENWVQDIEGKMGIITGVKEWEQLTKTYDYATKKFDYALLFYQICIVLGAVCIIIYDSPALQKGLIVLMIIFGIIATFLSIYGYTLAP</sequence>
<dbReference type="Proteomes" id="UP000294749">
    <property type="component" value="Unassembled WGS sequence"/>
</dbReference>
<evidence type="ECO:0000313" key="3">
    <source>
        <dbReference type="Proteomes" id="UP000294749"/>
    </source>
</evidence>
<feature type="transmembrane region" description="Helical" evidence="1">
    <location>
        <begin position="163"/>
        <end position="184"/>
    </location>
</feature>
<name>A0A4R7K3S4_9FLAO</name>
<protein>
    <submittedName>
        <fullName evidence="2">Uncharacterized protein DUF4337</fullName>
    </submittedName>
</protein>
<evidence type="ECO:0000313" key="2">
    <source>
        <dbReference type="EMBL" id="TDT45531.1"/>
    </source>
</evidence>
<keyword evidence="3" id="KW-1185">Reference proteome</keyword>
<dbReference type="RefSeq" id="WP_133687850.1">
    <property type="nucleotide sequence ID" value="NZ_SOAY01000011.1"/>
</dbReference>
<keyword evidence="1" id="KW-0472">Membrane</keyword>
<keyword evidence="1" id="KW-1133">Transmembrane helix</keyword>
<dbReference type="AlphaFoldDB" id="A0A4R7K3S4"/>
<dbReference type="OrthoDB" id="954864at2"/>
<dbReference type="EMBL" id="SOAY01000011">
    <property type="protein sequence ID" value="TDT45531.1"/>
    <property type="molecule type" value="Genomic_DNA"/>
</dbReference>
<organism evidence="2 3">
    <name type="scientific">Maribacter spongiicola</name>
    <dbReference type="NCBI Taxonomy" id="1206753"/>
    <lineage>
        <taxon>Bacteria</taxon>
        <taxon>Pseudomonadati</taxon>
        <taxon>Bacteroidota</taxon>
        <taxon>Flavobacteriia</taxon>
        <taxon>Flavobacteriales</taxon>
        <taxon>Flavobacteriaceae</taxon>
        <taxon>Maribacter</taxon>
    </lineage>
</organism>
<proteinExistence type="predicted"/>
<gene>
    <name evidence="2" type="ORF">CLV90_2619</name>
</gene>
<comment type="caution">
    <text evidence="2">The sequence shown here is derived from an EMBL/GenBank/DDBJ whole genome shotgun (WGS) entry which is preliminary data.</text>
</comment>
<dbReference type="InterPro" id="IPR025570">
    <property type="entry name" value="DUF4337"/>
</dbReference>
<dbReference type="Pfam" id="PF14235">
    <property type="entry name" value="DUF4337"/>
    <property type="match status" value="1"/>
</dbReference>
<keyword evidence="1" id="KW-0812">Transmembrane</keyword>
<accession>A0A4R7K3S4</accession>